<protein>
    <submittedName>
        <fullName evidence="1">Uncharacterized protein</fullName>
    </submittedName>
</protein>
<sequence>MTVETRENTETGSSFQWCAWHQGYTRTARPVRDPADQGSGAGAPSLYACAPCRYALDLVPLGEQS</sequence>
<gene>
    <name evidence="1" type="ORF">ABZ931_16060</name>
</gene>
<dbReference type="Proteomes" id="UP001551189">
    <property type="component" value="Unassembled WGS sequence"/>
</dbReference>
<dbReference type="RefSeq" id="WP_359695923.1">
    <property type="nucleotide sequence ID" value="NZ_JBEYXT010000062.1"/>
</dbReference>
<organism evidence="1 2">
    <name type="scientific">Streptomyces neyagawaensis</name>
    <dbReference type="NCBI Taxonomy" id="42238"/>
    <lineage>
        <taxon>Bacteria</taxon>
        <taxon>Bacillati</taxon>
        <taxon>Actinomycetota</taxon>
        <taxon>Actinomycetes</taxon>
        <taxon>Kitasatosporales</taxon>
        <taxon>Streptomycetaceae</taxon>
        <taxon>Streptomyces</taxon>
    </lineage>
</organism>
<evidence type="ECO:0000313" key="2">
    <source>
        <dbReference type="Proteomes" id="UP001551189"/>
    </source>
</evidence>
<name>A0ABV3AZ99_9ACTN</name>
<proteinExistence type="predicted"/>
<comment type="caution">
    <text evidence="1">The sequence shown here is derived from an EMBL/GenBank/DDBJ whole genome shotgun (WGS) entry which is preliminary data.</text>
</comment>
<reference evidence="1 2" key="1">
    <citation type="submission" date="2024-06" db="EMBL/GenBank/DDBJ databases">
        <title>The Natural Products Discovery Center: Release of the First 8490 Sequenced Strains for Exploring Actinobacteria Biosynthetic Diversity.</title>
        <authorList>
            <person name="Kalkreuter E."/>
            <person name="Kautsar S.A."/>
            <person name="Yang D."/>
            <person name="Bader C.D."/>
            <person name="Teijaro C.N."/>
            <person name="Fluegel L."/>
            <person name="Davis C.M."/>
            <person name="Simpson J.R."/>
            <person name="Lauterbach L."/>
            <person name="Steele A.D."/>
            <person name="Gui C."/>
            <person name="Meng S."/>
            <person name="Li G."/>
            <person name="Viehrig K."/>
            <person name="Ye F."/>
            <person name="Su P."/>
            <person name="Kiefer A.F."/>
            <person name="Nichols A."/>
            <person name="Cepeda A.J."/>
            <person name="Yan W."/>
            <person name="Fan B."/>
            <person name="Jiang Y."/>
            <person name="Adhikari A."/>
            <person name="Zheng C.-J."/>
            <person name="Schuster L."/>
            <person name="Cowan T.M."/>
            <person name="Smanski M.J."/>
            <person name="Chevrette M.G."/>
            <person name="De Carvalho L.P.S."/>
            <person name="Shen B."/>
        </authorList>
    </citation>
    <scope>NUCLEOTIDE SEQUENCE [LARGE SCALE GENOMIC DNA]</scope>
    <source>
        <strain evidence="1 2">NPDC046851</strain>
    </source>
</reference>
<dbReference type="EMBL" id="JBEYXT010000062">
    <property type="protein sequence ID" value="MEU6802511.1"/>
    <property type="molecule type" value="Genomic_DNA"/>
</dbReference>
<evidence type="ECO:0000313" key="1">
    <source>
        <dbReference type="EMBL" id="MEU6802511.1"/>
    </source>
</evidence>
<accession>A0ABV3AZ99</accession>
<keyword evidence="2" id="KW-1185">Reference proteome</keyword>